<dbReference type="InterPro" id="IPR011545">
    <property type="entry name" value="DEAD/DEAH_box_helicase_dom"/>
</dbReference>
<dbReference type="PROSITE" id="PS51192">
    <property type="entry name" value="HELICASE_ATP_BIND_1"/>
    <property type="match status" value="1"/>
</dbReference>
<dbReference type="GO" id="GO:0043138">
    <property type="term" value="F:3'-5' DNA helicase activity"/>
    <property type="evidence" value="ECO:0007669"/>
    <property type="project" value="TreeGrafter"/>
</dbReference>
<dbReference type="Gene3D" id="3.40.50.300">
    <property type="entry name" value="P-loop containing nucleotide triphosphate hydrolases"/>
    <property type="match status" value="2"/>
</dbReference>
<dbReference type="GO" id="GO:0036297">
    <property type="term" value="P:interstrand cross-link repair"/>
    <property type="evidence" value="ECO:0007669"/>
    <property type="project" value="TreeGrafter"/>
</dbReference>
<dbReference type="SMART" id="SM00490">
    <property type="entry name" value="HELICc"/>
    <property type="match status" value="1"/>
</dbReference>
<name>D5XE59_THEPJ</name>
<dbReference type="AlphaFoldDB" id="D5XE59"/>
<dbReference type="InterPro" id="IPR001650">
    <property type="entry name" value="Helicase_C-like"/>
</dbReference>
<dbReference type="HOGENOM" id="CLU_000809_3_2_9"/>
<dbReference type="eggNOG" id="COG1205">
    <property type="taxonomic scope" value="Bacteria"/>
</dbReference>
<dbReference type="CDD" id="cd17923">
    <property type="entry name" value="DEXHc_Hrq1-like"/>
    <property type="match status" value="1"/>
</dbReference>
<dbReference type="KEGG" id="tjr:TherJR_1065"/>
<gene>
    <name evidence="5" type="ordered locus">TherJR_1065</name>
</gene>
<protein>
    <submittedName>
        <fullName evidence="5">DEAD/DEAH box helicase domain protein</fullName>
    </submittedName>
</protein>
<dbReference type="SUPFAM" id="SSF52540">
    <property type="entry name" value="P-loop containing nucleoside triphosphate hydrolases"/>
    <property type="match status" value="1"/>
</dbReference>
<dbReference type="Proteomes" id="UP000002377">
    <property type="component" value="Chromosome"/>
</dbReference>
<dbReference type="SMART" id="SM00487">
    <property type="entry name" value="DEXDc"/>
    <property type="match status" value="1"/>
</dbReference>
<dbReference type="Pfam" id="PF09369">
    <property type="entry name" value="MZB"/>
    <property type="match status" value="1"/>
</dbReference>
<dbReference type="EMBL" id="CP002028">
    <property type="protein sequence ID" value="ADG81930.1"/>
    <property type="molecule type" value="Genomic_DNA"/>
</dbReference>
<keyword evidence="5" id="KW-0378">Hydrolase</keyword>
<evidence type="ECO:0000259" key="4">
    <source>
        <dbReference type="PROSITE" id="PS51194"/>
    </source>
</evidence>
<dbReference type="RefSeq" id="WP_013119949.1">
    <property type="nucleotide sequence ID" value="NC_014152.1"/>
</dbReference>
<dbReference type="InterPro" id="IPR027417">
    <property type="entry name" value="P-loop_NTPase"/>
</dbReference>
<dbReference type="GO" id="GO:0006289">
    <property type="term" value="P:nucleotide-excision repair"/>
    <property type="evidence" value="ECO:0007669"/>
    <property type="project" value="TreeGrafter"/>
</dbReference>
<organism evidence="5 6">
    <name type="scientific">Thermincola potens (strain JR)</name>
    <dbReference type="NCBI Taxonomy" id="635013"/>
    <lineage>
        <taxon>Bacteria</taxon>
        <taxon>Bacillati</taxon>
        <taxon>Bacillota</taxon>
        <taxon>Clostridia</taxon>
        <taxon>Eubacteriales</taxon>
        <taxon>Thermincolaceae</taxon>
        <taxon>Thermincola</taxon>
    </lineage>
</organism>
<dbReference type="Pfam" id="PF00271">
    <property type="entry name" value="Helicase_C"/>
    <property type="match status" value="1"/>
</dbReference>
<evidence type="ECO:0000313" key="5">
    <source>
        <dbReference type="EMBL" id="ADG81930.1"/>
    </source>
</evidence>
<dbReference type="eggNOG" id="COG1111">
    <property type="taxonomic scope" value="Bacteria"/>
</dbReference>
<keyword evidence="1" id="KW-0547">Nucleotide-binding</keyword>
<evidence type="ECO:0000313" key="6">
    <source>
        <dbReference type="Proteomes" id="UP000002377"/>
    </source>
</evidence>
<evidence type="ECO:0000256" key="2">
    <source>
        <dbReference type="ARBA" id="ARBA00022840"/>
    </source>
</evidence>
<proteinExistence type="predicted"/>
<dbReference type="PANTHER" id="PTHR47957:SF3">
    <property type="entry name" value="ATP-DEPENDENT HELICASE HRQ1"/>
    <property type="match status" value="1"/>
</dbReference>
<keyword evidence="6" id="KW-1185">Reference proteome</keyword>
<reference evidence="5 6" key="1">
    <citation type="submission" date="2010-05" db="EMBL/GenBank/DDBJ databases">
        <title>Complete sequence of Thermincola sp. JR.</title>
        <authorList>
            <consortium name="US DOE Joint Genome Institute"/>
            <person name="Lucas S."/>
            <person name="Copeland A."/>
            <person name="Lapidus A."/>
            <person name="Cheng J.-F."/>
            <person name="Bruce D."/>
            <person name="Goodwin L."/>
            <person name="Pitluck S."/>
            <person name="Chertkov O."/>
            <person name="Detter J.C."/>
            <person name="Han C."/>
            <person name="Tapia R."/>
            <person name="Land M."/>
            <person name="Hauser L."/>
            <person name="Kyrpides N."/>
            <person name="Mikhailova N."/>
            <person name="Hazen T.C."/>
            <person name="Woyke T."/>
        </authorList>
    </citation>
    <scope>NUCLEOTIDE SEQUENCE [LARGE SCALE GENOMIC DNA]</scope>
    <source>
        <strain evidence="5 6">JR</strain>
    </source>
</reference>
<keyword evidence="2" id="KW-0067">ATP-binding</keyword>
<accession>D5XE59</accession>
<sequence>MDVKKLLLGLNGNILFEHDEPEKPAKYSKLPEGLATSLNLITKFEFPKGLYAHQAKCIDSILQGKHTAICTSTASGKSLCFSYPVISEMLKNKKATALFIYPVKALANDQIRRIEQLAKKVNLNPSIIKKFDGDIHGEERKDALARGRILVATPDVLHTTMLRENNKEEYARFFANLRYVILDECHVYSGAFGSNMAYVVRRLRQVCKRNGSDPLFILASATVGNPHRHLSKLTGLENITVIGEKDNGSPFYGKKYIMTETDGNVETFVLKLIKGLVNGEGKFLVFCHTRQEVEHLFLQLKRRDMEIEHYIKPYRAGYESGDRLGIENALRSGELKGVISTSALELGVDLPDLDICVMLGLPSTKCSLLQQAGRVGRAAQGTVVIIKTRNAFDNYYFNHPRELFEKPLEPLVLHLENRPLMIAHYACARAESGNFDNPGLDMDIFGEPFIRLAHKIRDFDFPDEILYVQQPHFDVQIRCIDDPSYNIIIGYDPQAPPIGKITYSQILREAYPDAVYLHMGKPFRVKGLSHSKKAVFVDARCSFSLTKPKAEIFVKERHCSSGGMVKKWHDLLEIRQTSLSTIEKVTGLTEFHGKNKSEHRYKQPLMRHFVTEGVIISLRGLNHISHSAVVGLATALEHSYPMCYPCAREDIASYAWTRGNEEGHIYLFDNSAGGLALTWAALDNFARLLELTYNTVANCSNCNNNPEQNGCINCVDANRWYTYNVHSDRSAVLGLLGEIQRITESVEPRVFVTGSVQKIREKYATDEKKQYGRTMISSGSLVFTGRHQEGFVVSSQPFKSSVDDRLYDISVDGTIFKFIGSSLTLLKGTVEKWCLNCGEEAIEYSEENCPVCGVKL</sequence>
<feature type="domain" description="Helicase ATP-binding" evidence="3">
    <location>
        <begin position="58"/>
        <end position="241"/>
    </location>
</feature>
<dbReference type="InterPro" id="IPR018973">
    <property type="entry name" value="MZB"/>
</dbReference>
<dbReference type="GO" id="GO:0003676">
    <property type="term" value="F:nucleic acid binding"/>
    <property type="evidence" value="ECO:0007669"/>
    <property type="project" value="InterPro"/>
</dbReference>
<dbReference type="OrthoDB" id="9774462at2"/>
<dbReference type="InterPro" id="IPR014001">
    <property type="entry name" value="Helicase_ATP-bd"/>
</dbReference>
<dbReference type="PROSITE" id="PS51194">
    <property type="entry name" value="HELICASE_CTER"/>
    <property type="match status" value="1"/>
</dbReference>
<dbReference type="STRING" id="635013.TherJR_1065"/>
<dbReference type="GO" id="GO:0005524">
    <property type="term" value="F:ATP binding"/>
    <property type="evidence" value="ECO:0007669"/>
    <property type="project" value="UniProtKB-KW"/>
</dbReference>
<dbReference type="PANTHER" id="PTHR47957">
    <property type="entry name" value="ATP-DEPENDENT HELICASE HRQ1"/>
    <property type="match status" value="1"/>
</dbReference>
<dbReference type="Pfam" id="PF00270">
    <property type="entry name" value="DEAD"/>
    <property type="match status" value="1"/>
</dbReference>
<keyword evidence="5" id="KW-0347">Helicase</keyword>
<feature type="domain" description="Helicase C-terminal" evidence="4">
    <location>
        <begin position="264"/>
        <end position="419"/>
    </location>
</feature>
<evidence type="ECO:0000256" key="1">
    <source>
        <dbReference type="ARBA" id="ARBA00022741"/>
    </source>
</evidence>
<evidence type="ECO:0000259" key="3">
    <source>
        <dbReference type="PROSITE" id="PS51192"/>
    </source>
</evidence>